<dbReference type="InterPro" id="IPR001452">
    <property type="entry name" value="SH3_domain"/>
</dbReference>
<dbReference type="InterPro" id="IPR036028">
    <property type="entry name" value="SH3-like_dom_sf"/>
</dbReference>
<feature type="region of interest" description="Disordered" evidence="4">
    <location>
        <begin position="1332"/>
        <end position="1520"/>
    </location>
</feature>
<dbReference type="PROSITE" id="PS50238">
    <property type="entry name" value="RHOGAP"/>
    <property type="match status" value="1"/>
</dbReference>
<dbReference type="FunFam" id="1.10.555.10:FF:000002">
    <property type="entry name" value="rho GTPase-activating protein 32 isoform X1"/>
    <property type="match status" value="1"/>
</dbReference>
<accession>A0A8J5K8S7</accession>
<dbReference type="SUPFAM" id="SSF50044">
    <property type="entry name" value="SH3-domain"/>
    <property type="match status" value="1"/>
</dbReference>
<evidence type="ECO:0000256" key="1">
    <source>
        <dbReference type="ARBA" id="ARBA00022443"/>
    </source>
</evidence>
<feature type="compositionally biased region" description="Polar residues" evidence="4">
    <location>
        <begin position="1460"/>
        <end position="1497"/>
    </location>
</feature>
<feature type="compositionally biased region" description="Pro residues" evidence="4">
    <location>
        <begin position="1371"/>
        <end position="1391"/>
    </location>
</feature>
<feature type="compositionally biased region" description="Pro residues" evidence="4">
    <location>
        <begin position="1422"/>
        <end position="1432"/>
    </location>
</feature>
<reference evidence="7" key="1">
    <citation type="journal article" date="2021" name="Sci. Adv.">
        <title>The American lobster genome reveals insights on longevity, neural, and immune adaptations.</title>
        <authorList>
            <person name="Polinski J.M."/>
            <person name="Zimin A.V."/>
            <person name="Clark K.F."/>
            <person name="Kohn A.B."/>
            <person name="Sadowski N."/>
            <person name="Timp W."/>
            <person name="Ptitsyn A."/>
            <person name="Khanna P."/>
            <person name="Romanova D.Y."/>
            <person name="Williams P."/>
            <person name="Greenwood S.J."/>
            <person name="Moroz L.L."/>
            <person name="Walt D.R."/>
            <person name="Bodnar A.G."/>
        </authorList>
    </citation>
    <scope>NUCLEOTIDE SEQUENCE</scope>
    <source>
        <strain evidence="7">GMGI-L3</strain>
    </source>
</reference>
<gene>
    <name evidence="7" type="primary">CdGAPr-L</name>
    <name evidence="7" type="ORF">Hamer_G013438</name>
</gene>
<dbReference type="Gene3D" id="1.10.555.10">
    <property type="entry name" value="Rho GTPase activation protein"/>
    <property type="match status" value="1"/>
</dbReference>
<feature type="region of interest" description="Disordered" evidence="4">
    <location>
        <begin position="944"/>
        <end position="1027"/>
    </location>
</feature>
<dbReference type="InterPro" id="IPR051576">
    <property type="entry name" value="PX-Rho_GAP"/>
</dbReference>
<feature type="compositionally biased region" description="Basic and acidic residues" evidence="4">
    <location>
        <begin position="484"/>
        <end position="494"/>
    </location>
</feature>
<organism evidence="7 8">
    <name type="scientific">Homarus americanus</name>
    <name type="common">American lobster</name>
    <dbReference type="NCBI Taxonomy" id="6706"/>
    <lineage>
        <taxon>Eukaryota</taxon>
        <taxon>Metazoa</taxon>
        <taxon>Ecdysozoa</taxon>
        <taxon>Arthropoda</taxon>
        <taxon>Crustacea</taxon>
        <taxon>Multicrustacea</taxon>
        <taxon>Malacostraca</taxon>
        <taxon>Eumalacostraca</taxon>
        <taxon>Eucarida</taxon>
        <taxon>Decapoda</taxon>
        <taxon>Pleocyemata</taxon>
        <taxon>Astacidea</taxon>
        <taxon>Nephropoidea</taxon>
        <taxon>Nephropidae</taxon>
        <taxon>Homarus</taxon>
    </lineage>
</organism>
<evidence type="ECO:0000256" key="2">
    <source>
        <dbReference type="ARBA" id="ARBA00022468"/>
    </source>
</evidence>
<proteinExistence type="predicted"/>
<feature type="compositionally biased region" description="Polar residues" evidence="4">
    <location>
        <begin position="580"/>
        <end position="604"/>
    </location>
</feature>
<feature type="compositionally biased region" description="Acidic residues" evidence="4">
    <location>
        <begin position="1656"/>
        <end position="1666"/>
    </location>
</feature>
<evidence type="ECO:0000259" key="5">
    <source>
        <dbReference type="PROSITE" id="PS50002"/>
    </source>
</evidence>
<keyword evidence="8" id="KW-1185">Reference proteome</keyword>
<evidence type="ECO:0000256" key="3">
    <source>
        <dbReference type="PROSITE-ProRule" id="PRU00192"/>
    </source>
</evidence>
<feature type="compositionally biased region" description="Low complexity" evidence="4">
    <location>
        <begin position="1815"/>
        <end position="1829"/>
    </location>
</feature>
<feature type="region of interest" description="Disordered" evidence="4">
    <location>
        <begin position="580"/>
        <end position="692"/>
    </location>
</feature>
<feature type="region of interest" description="Disordered" evidence="4">
    <location>
        <begin position="484"/>
        <end position="547"/>
    </location>
</feature>
<feature type="compositionally biased region" description="Polar residues" evidence="4">
    <location>
        <begin position="1756"/>
        <end position="1772"/>
    </location>
</feature>
<evidence type="ECO:0000259" key="6">
    <source>
        <dbReference type="PROSITE" id="PS50238"/>
    </source>
</evidence>
<feature type="compositionally biased region" description="Basic and acidic residues" evidence="4">
    <location>
        <begin position="1499"/>
        <end position="1513"/>
    </location>
</feature>
<feature type="region of interest" description="Disordered" evidence="4">
    <location>
        <begin position="1627"/>
        <end position="1706"/>
    </location>
</feature>
<sequence>MEVGDMISVIDMPPPEESIWWRGKRGFQVGFFPCECVQVIGDKHHTLHSGTQAPTKPVLRKHGKLIAFFRSFILSRPSRRKLKQSGILRERVFGCDLGEHLLNSGHEIPMVLRCCSEFLESHGVVDGIYRLSGITSNIQKLRNAFDEDRIPDLYGDDSIVQDIHCVSSVLKMYFRELPNPLLTYQLYEKFVEAVMRDEDIRLLYLRDVVQQLPPPHYRTLEYLVQHLARVASHSPETGMTAKNIAIVWAPNLLRSKDLDMGGVAALQDVGTQAVVTEYLVRYVDLIFNDKIPTFSHSTNGMDGTPKKSRPKSLAISTPTKLISIEEARSRALTTAIKPDQKYIEVGYHLPHHMFVLYSFSDLSSPGGGPQNLPPKYHTVIELPSRKGGSLKQKKSPSGWKSIFSKGRSVHKHPRKASTPSDIHLNISDSLVTEADIAPSSSKRLRPVKSVESLISASASLHSNRNSQALDSPEKREMLIWEKYERSPQDDRESRSSSMSSPIPSPRTHNRSVSHDSYFNNLESRSNNLPSQVPVKEEGESDIDFSPDNSRMFLDISELDLNFSTSEKDLKGFEVDTLKSTSVEDPDNMSSSTLDMENLSMCSETGRSKENLSPRPEKKSLKEKFKHRFTSPPSQRRNDPGVSDSSEDSRNNSLKRASATLKDKIVHALSPETSRRRTETSPRPSSPCSSPKFKHVRTVETDRKDGHVLKPETSSFIRGARLLPECERSRETITAEIHVEAESQECDDTPSRISMVSALIDPELLDKITHLRTSPSVSASEVSSTSLAEATVSDNESFTLGSSSSGVGVGGNGREVFSDSVSSIAPSSTVVTPVAPSVAIVAEKSESQHIIPITPVTPVTPITPVTPVTPVQEDFTPQQELPKARPNSLLGLPTAELLTLGSALTSPETPQGDSTFLEIQYHPLSDTTEPSTPSESQFVQDLVSMGQPVPYPPAIEEPRQSSPLSIDLSSSDDPTEEGPMYENVDTNILGHSFKTAESPYDEPAPMSSTPSVQSSQASFQTSQSSGEALLGESEVSGLDVEYENYNYNSVYENVQYGAEYENVEYGPEYQNVDYETESENKDKAKKGLSVREVESDDKYKTVCASEVDDYENVRIVDDNEGMIVDSVYENVESSPKESLPVYENLEESSDDQDQIVPDADDAYEEYSFRDQPNYENIEFSSSVSTVSEKIVSDDKKSEVEIEGEMVYQQVKFLRKSIQEVNEMLKVNDGNQYALEQSGGGAVGNSEMGTTAHTVGLPDKSSELPVKVPQMGNLSVSQLCESLPCSQEFIPESERTAVDAELYTQPSEDSECLDSPITPSSVSMATEVLVLPSFASPTESTTDDVTSPVSSDDASSPKPLQETLDHCSSSPCTMPPILPSLSPPTPENVPVPPAATSTPNRALPLPSIFSPAPKPRTTPRYAPIGPPVPRPRQLPKPNLTSPLISPVSTPSSVSISPDSPATPGTPSGGSAQTTPTEENVPHSQIFQPSQSLFSFQCQKAESGHSIEPKIHHNLGEVKSQVESTKDGTCESVLSAGSAFYDSKQLTESKPMLPSQLPTIQRFKSSPDFRSTAKDNKFGIVLQESATKEAEDTTVAELANILSNADDMDPQKRERIEQYKKERRSYLREKYKSESFRGGEKDEMILRLKQKATSPSRPEDDDDGEDEGEIIQRSDTGCTISGRRDSISPSKQLHEVYSGRTSPTKQLGTTNVVVVEKYSMDSTFIPERKGEGEGLVFKRNSPARRSLSDMGRVGELKSPTRNRFSTGSPTPTFQRSSSSGSNSSSGGSRPTELTSPRSCLRRSPDKEVLQRRSSTGDSKSSPSRKNSSPTSPLKSPSGTPPFRRSGSTRGSGRHKTVKEDIDEDINVKERAAMWSKSREKLTSLDKLEKEIKAEKVMSIKQEQKLGKDSTTRKNSTLTPLSPVRKTSIPKATPSSPGIPKAVPSSPGTSKSISSPGIPKATPTSPTSVSKKSTSKLGESSSELTAAGNAAARGNSGQQRRIRDMAAIFERDSPTSAKPAVIRQSSREEKKER</sequence>
<dbReference type="Gene3D" id="2.30.30.40">
    <property type="entry name" value="SH3 Domains"/>
    <property type="match status" value="1"/>
</dbReference>
<dbReference type="InterPro" id="IPR000198">
    <property type="entry name" value="RhoGAP_dom"/>
</dbReference>
<feature type="compositionally biased region" description="Basic and acidic residues" evidence="4">
    <location>
        <begin position="1997"/>
        <end position="2009"/>
    </location>
</feature>
<dbReference type="GO" id="GO:0007264">
    <property type="term" value="P:small GTPase-mediated signal transduction"/>
    <property type="evidence" value="ECO:0007669"/>
    <property type="project" value="TreeGrafter"/>
</dbReference>
<feature type="region of interest" description="Disordered" evidence="4">
    <location>
        <begin position="1719"/>
        <end position="2029"/>
    </location>
</feature>
<dbReference type="SUPFAM" id="SSF48350">
    <property type="entry name" value="GTPase activation domain, GAP"/>
    <property type="match status" value="1"/>
</dbReference>
<keyword evidence="1 3" id="KW-0728">SH3 domain</keyword>
<feature type="domain" description="Rho-GAP" evidence="6">
    <location>
        <begin position="95"/>
        <end position="287"/>
    </location>
</feature>
<dbReference type="EMBL" id="JAHLQT010013773">
    <property type="protein sequence ID" value="KAG7170622.1"/>
    <property type="molecule type" value="Genomic_DNA"/>
</dbReference>
<dbReference type="PANTHER" id="PTHR15729">
    <property type="entry name" value="CDC42 GTPASE-ACTIVATING PROTEIN"/>
    <property type="match status" value="1"/>
</dbReference>
<feature type="compositionally biased region" description="Low complexity" evidence="4">
    <location>
        <begin position="1334"/>
        <end position="1357"/>
    </location>
</feature>
<dbReference type="Pfam" id="PF00620">
    <property type="entry name" value="RhoGAP"/>
    <property type="match status" value="1"/>
</dbReference>
<feature type="compositionally biased region" description="Low complexity" evidence="4">
    <location>
        <begin position="1773"/>
        <end position="1785"/>
    </location>
</feature>
<evidence type="ECO:0000256" key="4">
    <source>
        <dbReference type="SAM" id="MobiDB-lite"/>
    </source>
</evidence>
<feature type="compositionally biased region" description="Basic and acidic residues" evidence="4">
    <location>
        <begin position="1627"/>
        <end position="1643"/>
    </location>
</feature>
<evidence type="ECO:0000313" key="8">
    <source>
        <dbReference type="Proteomes" id="UP000747542"/>
    </source>
</evidence>
<feature type="compositionally biased region" description="Low complexity" evidence="4">
    <location>
        <begin position="1982"/>
        <end position="1991"/>
    </location>
</feature>
<feature type="compositionally biased region" description="Polar residues" evidence="4">
    <location>
        <begin position="1696"/>
        <end position="1706"/>
    </location>
</feature>
<evidence type="ECO:0000313" key="7">
    <source>
        <dbReference type="EMBL" id="KAG7170622.1"/>
    </source>
</evidence>
<protein>
    <submittedName>
        <fullName evidence="7">GTPase-activating protein CdGAPr-like</fullName>
    </submittedName>
</protein>
<dbReference type="SMART" id="SM00324">
    <property type="entry name" value="RhoGAP"/>
    <property type="match status" value="1"/>
</dbReference>
<dbReference type="PROSITE" id="PS50002">
    <property type="entry name" value="SH3"/>
    <property type="match status" value="1"/>
</dbReference>
<feature type="compositionally biased region" description="Low complexity" evidence="4">
    <location>
        <begin position="1003"/>
        <end position="1024"/>
    </location>
</feature>
<feature type="compositionally biased region" description="Low complexity" evidence="4">
    <location>
        <begin position="960"/>
        <end position="971"/>
    </location>
</feature>
<dbReference type="Proteomes" id="UP000747542">
    <property type="component" value="Unassembled WGS sequence"/>
</dbReference>
<dbReference type="PANTHER" id="PTHR15729:SF10">
    <property type="entry name" value="GTPASE-ACTIVATING PROTEIN CDGAPR"/>
    <property type="match status" value="1"/>
</dbReference>
<feature type="compositionally biased region" description="Low complexity" evidence="4">
    <location>
        <begin position="1433"/>
        <end position="1457"/>
    </location>
</feature>
<feature type="compositionally biased region" description="Basic and acidic residues" evidence="4">
    <location>
        <begin position="605"/>
        <end position="622"/>
    </location>
</feature>
<feature type="compositionally biased region" description="Basic and acidic residues" evidence="4">
    <location>
        <begin position="1862"/>
        <end position="1908"/>
    </location>
</feature>
<feature type="compositionally biased region" description="Low complexity" evidence="4">
    <location>
        <begin position="1940"/>
        <end position="1972"/>
    </location>
</feature>
<feature type="compositionally biased region" description="Polar residues" evidence="4">
    <location>
        <begin position="514"/>
        <end position="530"/>
    </location>
</feature>
<feature type="compositionally biased region" description="Low complexity" evidence="4">
    <location>
        <begin position="680"/>
        <end position="690"/>
    </location>
</feature>
<dbReference type="GO" id="GO:0005096">
    <property type="term" value="F:GTPase activator activity"/>
    <property type="evidence" value="ECO:0007669"/>
    <property type="project" value="UniProtKB-KW"/>
</dbReference>
<keyword evidence="2" id="KW-0343">GTPase activation</keyword>
<feature type="domain" description="SH3" evidence="5">
    <location>
        <begin position="1"/>
        <end position="42"/>
    </location>
</feature>
<name>A0A8J5K8S7_HOMAM</name>
<dbReference type="InterPro" id="IPR008936">
    <property type="entry name" value="Rho_GTPase_activation_prot"/>
</dbReference>
<comment type="caution">
    <text evidence="7">The sequence shown here is derived from an EMBL/GenBank/DDBJ whole genome shotgun (WGS) entry which is preliminary data.</text>
</comment>